<evidence type="ECO:0000256" key="1">
    <source>
        <dbReference type="SAM" id="MobiDB-lite"/>
    </source>
</evidence>
<feature type="region of interest" description="Disordered" evidence="1">
    <location>
        <begin position="720"/>
        <end position="741"/>
    </location>
</feature>
<proteinExistence type="predicted"/>
<evidence type="ECO:0000313" key="3">
    <source>
        <dbReference type="Proteomes" id="UP000799441"/>
    </source>
</evidence>
<feature type="compositionally biased region" description="Polar residues" evidence="1">
    <location>
        <begin position="730"/>
        <end position="741"/>
    </location>
</feature>
<gene>
    <name evidence="2" type="ORF">K431DRAFT_297554</name>
</gene>
<sequence>MYKYIWCPTNALPQDCQWRGSGSCHGQCHVGEVTLAHSAHGSTKCLKPGQQAFCCVSNEWASLTDKCAWSNGCDSCPADSNYAVSSRKIKKGLFSSCTQSFCCPYDFQNCHWIGKGTCDDNECSGTDVQVGLDPTGDTSSACAAGLNGRLKPLCCNTPENLSPFLPVPLENLFPTLPPSGDIPAFDDQILSQLPSLVGANPNNGAFFFVVIDGPPDAVTNLNKSDGSHLEFLTGPVHHGQTSQTAHFICMDDSPSSNCDDMYLNGLNGTIIRLPDHLGFAQWAVAHDVRPANYSAPRHFLKRIPPKSRVLELEYSYDFSRVKRAPGPIFMRVDYSSSNTYYTEVVEAAHQKKRDLEPRFWSTVVSIWEKLFQNIRTEQVDSMYQPSIEKDNFNVLIYGDDGSNKGCNGADGFLRLNLAGSMRSVMRFGVTLVGTIQPYNMEEAYGFFDSDLYMSGQLDFDGKGTIDINGGNGAERNLFSSPISNYQASHPGIVSFSPELNAAISLVGKGEIDGQFSVNFETGSLKTITTNAPHSMSDFGGDILANTFNNAAEGYIAVANTTYNTVFGFNFDLQTTMGVQVYQYGESEQQAGAKFTARTPHAIRVVGNDGSGKPSILDVPQQGAAEVLQDGDPIQDGWDDGASTGIGSPQNPAVILTGGEEPPNPRKAPQINGYAVFGEHEFVTCSSASFTGHPHVFLQHYCQRLVARRAGSAVQAPVDAQARASRAPNARGNSLVQSPARNVNNPLGDFTQFVTPTYPNGNNGDNLDNESGRVTRTAKTARFTVNGQQGVNYEEVNAEHPRDCSITPNSMINEYFQTGTMDLEDGQGTIFRSQYTSIDFDVIFDYMATGYRVWVPENVEENPPPGSLFYDLADALGSSSNPGVMSNLEYNLNILKGRLYTRQGDPSSNTAFGNQMDYPGQGTAEAALSNLNAVLGVFNYMNAINADRQTVVDAQVAAAQTWDNLYARSFPGRQSNAANLVREFWTQWDRRLLNFTRRYITGRLNQMDNVYRPLANGPQSLEQEVLDIIERMRNRITTEIVLP</sequence>
<name>A0A9P4Q3P3_9PEZI</name>
<protein>
    <submittedName>
        <fullName evidence="2">Uncharacterized protein</fullName>
    </submittedName>
</protein>
<dbReference type="AlphaFoldDB" id="A0A9P4Q3P3"/>
<comment type="caution">
    <text evidence="2">The sequence shown here is derived from an EMBL/GenBank/DDBJ whole genome shotgun (WGS) entry which is preliminary data.</text>
</comment>
<dbReference type="EMBL" id="MU003837">
    <property type="protein sequence ID" value="KAF2717776.1"/>
    <property type="molecule type" value="Genomic_DNA"/>
</dbReference>
<evidence type="ECO:0000313" key="2">
    <source>
        <dbReference type="EMBL" id="KAF2717776.1"/>
    </source>
</evidence>
<reference evidence="2" key="1">
    <citation type="journal article" date="2020" name="Stud. Mycol.">
        <title>101 Dothideomycetes genomes: a test case for predicting lifestyles and emergence of pathogens.</title>
        <authorList>
            <person name="Haridas S."/>
            <person name="Albert R."/>
            <person name="Binder M."/>
            <person name="Bloem J."/>
            <person name="Labutti K."/>
            <person name="Salamov A."/>
            <person name="Andreopoulos B."/>
            <person name="Baker S."/>
            <person name="Barry K."/>
            <person name="Bills G."/>
            <person name="Bluhm B."/>
            <person name="Cannon C."/>
            <person name="Castanera R."/>
            <person name="Culley D."/>
            <person name="Daum C."/>
            <person name="Ezra D."/>
            <person name="Gonzalez J."/>
            <person name="Henrissat B."/>
            <person name="Kuo A."/>
            <person name="Liang C."/>
            <person name="Lipzen A."/>
            <person name="Lutzoni F."/>
            <person name="Magnuson J."/>
            <person name="Mondo S."/>
            <person name="Nolan M."/>
            <person name="Ohm R."/>
            <person name="Pangilinan J."/>
            <person name="Park H.-J."/>
            <person name="Ramirez L."/>
            <person name="Alfaro M."/>
            <person name="Sun H."/>
            <person name="Tritt A."/>
            <person name="Yoshinaga Y."/>
            <person name="Zwiers L.-H."/>
            <person name="Turgeon B."/>
            <person name="Goodwin S."/>
            <person name="Spatafora J."/>
            <person name="Crous P."/>
            <person name="Grigoriev I."/>
        </authorList>
    </citation>
    <scope>NUCLEOTIDE SEQUENCE</scope>
    <source>
        <strain evidence="2">CBS 116435</strain>
    </source>
</reference>
<dbReference type="Proteomes" id="UP000799441">
    <property type="component" value="Unassembled WGS sequence"/>
</dbReference>
<keyword evidence="3" id="KW-1185">Reference proteome</keyword>
<organism evidence="2 3">
    <name type="scientific">Polychaeton citri CBS 116435</name>
    <dbReference type="NCBI Taxonomy" id="1314669"/>
    <lineage>
        <taxon>Eukaryota</taxon>
        <taxon>Fungi</taxon>
        <taxon>Dikarya</taxon>
        <taxon>Ascomycota</taxon>
        <taxon>Pezizomycotina</taxon>
        <taxon>Dothideomycetes</taxon>
        <taxon>Dothideomycetidae</taxon>
        <taxon>Capnodiales</taxon>
        <taxon>Capnodiaceae</taxon>
        <taxon>Polychaeton</taxon>
    </lineage>
</organism>
<accession>A0A9P4Q3P3</accession>
<dbReference type="OrthoDB" id="73875at2759"/>